<feature type="compositionally biased region" description="Pro residues" evidence="1">
    <location>
        <begin position="12"/>
        <end position="32"/>
    </location>
</feature>
<proteinExistence type="predicted"/>
<organism evidence="3">
    <name type="scientific">freshwater metagenome</name>
    <dbReference type="NCBI Taxonomy" id="449393"/>
    <lineage>
        <taxon>unclassified sequences</taxon>
        <taxon>metagenomes</taxon>
        <taxon>ecological metagenomes</taxon>
    </lineage>
</organism>
<evidence type="ECO:0000313" key="4">
    <source>
        <dbReference type="EMBL" id="CAB4747773.1"/>
    </source>
</evidence>
<sequence length="264" mass="27074">MVRRIVATMSTLPPPPPPQPQPFPGAPVPPPPPAPQYAPAVLAPKSRGRKGVPAIVLVVLLVAGVVVWLVAGRDSGSDANGGGAAIDTTQALAGLASVTEGNTEPTSVDDCPLGDFPKLVTLLSEKTSLDRFQDSTDANFILAEFDNITGIVGCSTGDQSGNSGTDLGVTAFGGSNKDVIRLQETSRADVQLSNEGKSSWRGGTVRSGCLPAAGDALPECLSWWDSDGLVVIVNLRVENTSAAATEHALRGMLDDVIAALEAAA</sequence>
<dbReference type="EMBL" id="CAESGF010000008">
    <property type="protein sequence ID" value="CAB4363815.1"/>
    <property type="molecule type" value="Genomic_DNA"/>
</dbReference>
<evidence type="ECO:0000256" key="1">
    <source>
        <dbReference type="SAM" id="MobiDB-lite"/>
    </source>
</evidence>
<evidence type="ECO:0000256" key="2">
    <source>
        <dbReference type="SAM" id="Phobius"/>
    </source>
</evidence>
<dbReference type="AlphaFoldDB" id="A0A6J6A4H9"/>
<gene>
    <name evidence="4" type="ORF">UFOPK2656_03345</name>
    <name evidence="5" type="ORF">UFOPK3267_01876</name>
    <name evidence="6" type="ORF">UFOPK3651_03171</name>
    <name evidence="7" type="ORF">UFOPK3931_00468</name>
    <name evidence="3" type="ORF">UFOPK4189_01585</name>
</gene>
<name>A0A6J6A4H9_9ZZZZ</name>
<dbReference type="EMBL" id="CAFBOL010000007">
    <property type="protein sequence ID" value="CAB4975582.1"/>
    <property type="molecule type" value="Genomic_DNA"/>
</dbReference>
<dbReference type="EMBL" id="CAEZYF010000036">
    <property type="protein sequence ID" value="CAB4747773.1"/>
    <property type="molecule type" value="Genomic_DNA"/>
</dbReference>
<evidence type="ECO:0000313" key="3">
    <source>
        <dbReference type="EMBL" id="CAB4363815.1"/>
    </source>
</evidence>
<dbReference type="EMBL" id="CAFBMT010000031">
    <property type="protein sequence ID" value="CAB4955888.1"/>
    <property type="molecule type" value="Genomic_DNA"/>
</dbReference>
<evidence type="ECO:0000313" key="6">
    <source>
        <dbReference type="EMBL" id="CAB4955888.1"/>
    </source>
</evidence>
<reference evidence="3" key="1">
    <citation type="submission" date="2020-05" db="EMBL/GenBank/DDBJ databases">
        <authorList>
            <person name="Chiriac C."/>
            <person name="Salcher M."/>
            <person name="Ghai R."/>
            <person name="Kavagutti S V."/>
        </authorList>
    </citation>
    <scope>NUCLEOTIDE SEQUENCE</scope>
</reference>
<keyword evidence="2" id="KW-0812">Transmembrane</keyword>
<evidence type="ECO:0000313" key="5">
    <source>
        <dbReference type="EMBL" id="CAB4852080.1"/>
    </source>
</evidence>
<protein>
    <submittedName>
        <fullName evidence="3">Unannotated protein</fullName>
    </submittedName>
</protein>
<dbReference type="EMBL" id="CAFBIY010000109">
    <property type="protein sequence ID" value="CAB4852080.1"/>
    <property type="molecule type" value="Genomic_DNA"/>
</dbReference>
<feature type="region of interest" description="Disordered" evidence="1">
    <location>
        <begin position="7"/>
        <end position="32"/>
    </location>
</feature>
<evidence type="ECO:0000313" key="7">
    <source>
        <dbReference type="EMBL" id="CAB4975582.1"/>
    </source>
</evidence>
<keyword evidence="2" id="KW-1133">Transmembrane helix</keyword>
<accession>A0A6J6A4H9</accession>
<feature type="transmembrane region" description="Helical" evidence="2">
    <location>
        <begin position="52"/>
        <end position="71"/>
    </location>
</feature>
<keyword evidence="2" id="KW-0472">Membrane</keyword>